<evidence type="ECO:0000313" key="1">
    <source>
        <dbReference type="EMBL" id="KKK57014.1"/>
    </source>
</evidence>
<reference evidence="1" key="1">
    <citation type="journal article" date="2015" name="Nature">
        <title>Complex archaea that bridge the gap between prokaryotes and eukaryotes.</title>
        <authorList>
            <person name="Spang A."/>
            <person name="Saw J.H."/>
            <person name="Jorgensen S.L."/>
            <person name="Zaremba-Niedzwiedzka K."/>
            <person name="Martijn J."/>
            <person name="Lind A.E."/>
            <person name="van Eijk R."/>
            <person name="Schleper C."/>
            <person name="Guy L."/>
            <person name="Ettema T.J."/>
        </authorList>
    </citation>
    <scope>NUCLEOTIDE SEQUENCE</scope>
</reference>
<organism evidence="1">
    <name type="scientific">marine sediment metagenome</name>
    <dbReference type="NCBI Taxonomy" id="412755"/>
    <lineage>
        <taxon>unclassified sequences</taxon>
        <taxon>metagenomes</taxon>
        <taxon>ecological metagenomes</taxon>
    </lineage>
</organism>
<name>A0A0F8YSC5_9ZZZZ</name>
<dbReference type="EMBL" id="LAZR01064703">
    <property type="protein sequence ID" value="KKK57014.1"/>
    <property type="molecule type" value="Genomic_DNA"/>
</dbReference>
<protein>
    <submittedName>
        <fullName evidence="1">Uncharacterized protein</fullName>
    </submittedName>
</protein>
<proteinExistence type="predicted"/>
<dbReference type="AlphaFoldDB" id="A0A0F8YSC5"/>
<accession>A0A0F8YSC5</accession>
<feature type="non-terminal residue" evidence="1">
    <location>
        <position position="1"/>
    </location>
</feature>
<gene>
    <name evidence="1" type="ORF">LCGC14_3058730</name>
</gene>
<comment type="caution">
    <text evidence="1">The sequence shown here is derived from an EMBL/GenBank/DDBJ whole genome shotgun (WGS) entry which is preliminary data.</text>
</comment>
<sequence>NFTQIALTDSEQEIDLYIDRARPFIRAEVTIAGTTPIFETSLSMIGRTGQE</sequence>